<evidence type="ECO:0000256" key="4">
    <source>
        <dbReference type="ARBA" id="ARBA00022729"/>
    </source>
</evidence>
<evidence type="ECO:0000313" key="10">
    <source>
        <dbReference type="Proteomes" id="UP000326062"/>
    </source>
</evidence>
<dbReference type="Pfam" id="PF00026">
    <property type="entry name" value="Asp"/>
    <property type="match status" value="1"/>
</dbReference>
<feature type="active site" evidence="6">
    <location>
        <position position="89"/>
    </location>
</feature>
<dbReference type="Gene3D" id="6.10.140.60">
    <property type="match status" value="1"/>
</dbReference>
<evidence type="ECO:0000256" key="3">
    <source>
        <dbReference type="ARBA" id="ARBA00022525"/>
    </source>
</evidence>
<protein>
    <recommendedName>
        <fullName evidence="8">Peptidase A1 domain-containing protein</fullName>
    </recommendedName>
</protein>
<evidence type="ECO:0000256" key="6">
    <source>
        <dbReference type="PIRSR" id="PIRSR601461-1"/>
    </source>
</evidence>
<dbReference type="SUPFAM" id="SSF50630">
    <property type="entry name" value="Acid proteases"/>
    <property type="match status" value="1"/>
</dbReference>
<comment type="similarity">
    <text evidence="2">Belongs to the peptidase A1 family.</text>
</comment>
<comment type="subcellular location">
    <subcellularLocation>
        <location evidence="1">Secreted</location>
        <location evidence="1">Extracellular space</location>
    </subcellularLocation>
</comment>
<dbReference type="GO" id="GO:0004190">
    <property type="term" value="F:aspartic-type endopeptidase activity"/>
    <property type="evidence" value="ECO:0007669"/>
    <property type="project" value="InterPro"/>
</dbReference>
<evidence type="ECO:0000256" key="5">
    <source>
        <dbReference type="ARBA" id="ARBA00023157"/>
    </source>
</evidence>
<proteinExistence type="inferred from homology"/>
<dbReference type="InterPro" id="IPR021109">
    <property type="entry name" value="Peptidase_aspartic_dom_sf"/>
</dbReference>
<dbReference type="Proteomes" id="UP000326062">
    <property type="component" value="Chromosome 5"/>
</dbReference>
<gene>
    <name evidence="9" type="ORF">FD755_011350</name>
</gene>
<dbReference type="GO" id="GO:0005576">
    <property type="term" value="C:extracellular region"/>
    <property type="evidence" value="ECO:0007669"/>
    <property type="project" value="UniProtKB-SubCell"/>
</dbReference>
<dbReference type="InterPro" id="IPR033121">
    <property type="entry name" value="PEPTIDASE_A1"/>
</dbReference>
<comment type="caution">
    <text evidence="9">The sequence shown here is derived from an EMBL/GenBank/DDBJ whole genome shotgun (WGS) entry which is preliminary data.</text>
</comment>
<evidence type="ECO:0000313" key="9">
    <source>
        <dbReference type="EMBL" id="KAB0376906.1"/>
    </source>
</evidence>
<dbReference type="Gene3D" id="2.40.70.10">
    <property type="entry name" value="Acid Proteases"/>
    <property type="match status" value="2"/>
</dbReference>
<reference evidence="9 10" key="1">
    <citation type="submission" date="2019-06" db="EMBL/GenBank/DDBJ databases">
        <title>Discovery of a novel chromosome fission-fusion reversal in muntjac.</title>
        <authorList>
            <person name="Mudd A.B."/>
            <person name="Bredeson J.V."/>
            <person name="Baum R."/>
            <person name="Hockemeyer D."/>
            <person name="Rokhsar D.S."/>
        </authorList>
    </citation>
    <scope>NUCLEOTIDE SEQUENCE [LARGE SCALE GENOMIC DNA]</scope>
    <source>
        <strain evidence="9">UCam_UCB_Mr</strain>
        <tissue evidence="9">Fibroblast cell line</tissue>
    </source>
</reference>
<dbReference type="AlphaFoldDB" id="A0A5N3XUN4"/>
<evidence type="ECO:0000256" key="7">
    <source>
        <dbReference type="PIRSR" id="PIRSR601461-2"/>
    </source>
</evidence>
<evidence type="ECO:0000259" key="8">
    <source>
        <dbReference type="PROSITE" id="PS51767"/>
    </source>
</evidence>
<dbReference type="PROSITE" id="PS51767">
    <property type="entry name" value="PEPTIDASE_A1"/>
    <property type="match status" value="1"/>
</dbReference>
<evidence type="ECO:0000256" key="2">
    <source>
        <dbReference type="ARBA" id="ARBA00007447"/>
    </source>
</evidence>
<dbReference type="InterPro" id="IPR001461">
    <property type="entry name" value="Aspartic_peptidase_A1"/>
</dbReference>
<dbReference type="InterPro" id="IPR012848">
    <property type="entry name" value="Aspartic_peptidase_N"/>
</dbReference>
<dbReference type="PRINTS" id="PR00792">
    <property type="entry name" value="PEPSIN"/>
</dbReference>
<feature type="domain" description="Peptidase A1" evidence="8">
    <location>
        <begin position="71"/>
        <end position="397"/>
    </location>
</feature>
<dbReference type="PANTHER" id="PTHR47966:SF49">
    <property type="entry name" value="PEPSIN A-5"/>
    <property type="match status" value="1"/>
</dbReference>
<dbReference type="EMBL" id="VCEB01000005">
    <property type="protein sequence ID" value="KAB0376906.1"/>
    <property type="molecule type" value="Genomic_DNA"/>
</dbReference>
<organism evidence="9 10">
    <name type="scientific">Muntiacus reevesi</name>
    <name type="common">Reeves' muntjac</name>
    <name type="synonym">Cervus reevesi</name>
    <dbReference type="NCBI Taxonomy" id="9886"/>
    <lineage>
        <taxon>Eukaryota</taxon>
        <taxon>Metazoa</taxon>
        <taxon>Chordata</taxon>
        <taxon>Craniata</taxon>
        <taxon>Vertebrata</taxon>
        <taxon>Euteleostomi</taxon>
        <taxon>Mammalia</taxon>
        <taxon>Eutheria</taxon>
        <taxon>Laurasiatheria</taxon>
        <taxon>Artiodactyla</taxon>
        <taxon>Ruminantia</taxon>
        <taxon>Pecora</taxon>
        <taxon>Cervidae</taxon>
        <taxon>Muntiacinae</taxon>
        <taxon>Muntiacus</taxon>
    </lineage>
</organism>
<keyword evidence="4" id="KW-0732">Signal</keyword>
<accession>A0A5N3XUN4</accession>
<feature type="disulfide bond" evidence="7">
    <location>
        <begin position="322"/>
        <end position="356"/>
    </location>
</feature>
<name>A0A5N3XUN4_MUNRE</name>
<dbReference type="GO" id="GO:0006508">
    <property type="term" value="P:proteolysis"/>
    <property type="evidence" value="ECO:0007669"/>
    <property type="project" value="InterPro"/>
</dbReference>
<sequence length="400" mass="44457">MKWLGFLGLVALSECVVIIPLMKMKTLRETLMEKNLLNNFLEKQTYHLSQSSSHDQKFSSHPLKNFMDLAYFGNITIGTPLKEFRVFFDTGSSKLWVPSISCFSPAFYAHITFNPQESSTFWYTKKSFNIIYGSGRMSADLGYDTILINNLVSTAQPFGLSLEEFGFSHVPFDGTLGLSYPSFSTPEITPIFDNLEEQGVISEPVFAFYLSTQKESGSVVMFGGVDHAYYNGELNWVLVTKAWYWQIAMDREGTVVGETQTLVHALSHHLPVNGMVIGCSGGCQALVDTRTSLLIGPSKVVPDIQKLIDAIASKDHAPVVSCKSNGALPPVIFMINSTEYPVPPQVYMRQSSQNICISSIRGGTEDLHSTETWIPGDIFLRLYFSDFDRGNNRVGLALAV</sequence>
<keyword evidence="10" id="KW-1185">Reference proteome</keyword>
<keyword evidence="5 7" id="KW-1015">Disulfide bond</keyword>
<dbReference type="FunFam" id="2.40.70.10:FF:000004">
    <property type="entry name" value="Pepsin A"/>
    <property type="match status" value="1"/>
</dbReference>
<evidence type="ECO:0000256" key="1">
    <source>
        <dbReference type="ARBA" id="ARBA00004239"/>
    </source>
</evidence>
<feature type="active site" evidence="6">
    <location>
        <position position="288"/>
    </location>
</feature>
<dbReference type="PANTHER" id="PTHR47966">
    <property type="entry name" value="BETA-SITE APP-CLEAVING ENZYME, ISOFORM A-RELATED"/>
    <property type="match status" value="1"/>
</dbReference>
<keyword evidence="3" id="KW-0964">Secreted</keyword>
<dbReference type="Pfam" id="PF07966">
    <property type="entry name" value="A1_Propeptide"/>
    <property type="match status" value="1"/>
</dbReference>